<evidence type="ECO:0000313" key="9">
    <source>
        <dbReference type="Proteomes" id="UP000504609"/>
    </source>
</evidence>
<feature type="compositionally biased region" description="Basic and acidic residues" evidence="7">
    <location>
        <begin position="378"/>
        <end position="417"/>
    </location>
</feature>
<name>A0A6J1G5J3_CUCMO</name>
<feature type="compositionally biased region" description="Polar residues" evidence="7">
    <location>
        <begin position="597"/>
        <end position="610"/>
    </location>
</feature>
<keyword evidence="1" id="KW-0479">Metal-binding</keyword>
<dbReference type="PROSITE" id="PS50016">
    <property type="entry name" value="ZF_PHD_2"/>
    <property type="match status" value="1"/>
</dbReference>
<dbReference type="Proteomes" id="UP000504609">
    <property type="component" value="Unplaced"/>
</dbReference>
<dbReference type="KEGG" id="cmos:111451043"/>
<dbReference type="GO" id="GO:0008270">
    <property type="term" value="F:zinc ion binding"/>
    <property type="evidence" value="ECO:0007669"/>
    <property type="project" value="UniProtKB-KW"/>
</dbReference>
<evidence type="ECO:0000256" key="4">
    <source>
        <dbReference type="ARBA" id="ARBA00023015"/>
    </source>
</evidence>
<keyword evidence="2 6" id="KW-0863">Zinc-finger</keyword>
<evidence type="ECO:0000256" key="5">
    <source>
        <dbReference type="ARBA" id="ARBA00023163"/>
    </source>
</evidence>
<gene>
    <name evidence="10" type="primary">LOC111451043</name>
</gene>
<feature type="compositionally biased region" description="Polar residues" evidence="7">
    <location>
        <begin position="517"/>
        <end position="526"/>
    </location>
</feature>
<feature type="region of interest" description="Disordered" evidence="7">
    <location>
        <begin position="291"/>
        <end position="325"/>
    </location>
</feature>
<keyword evidence="3" id="KW-0862">Zinc</keyword>
<feature type="compositionally biased region" description="Basic and acidic residues" evidence="7">
    <location>
        <begin position="291"/>
        <end position="304"/>
    </location>
</feature>
<evidence type="ECO:0000313" key="10">
    <source>
        <dbReference type="RefSeq" id="XP_022947048.1"/>
    </source>
</evidence>
<dbReference type="PANTHER" id="PTHR33304">
    <property type="match status" value="1"/>
</dbReference>
<evidence type="ECO:0000256" key="2">
    <source>
        <dbReference type="ARBA" id="ARBA00022771"/>
    </source>
</evidence>
<keyword evidence="5" id="KW-0804">Transcription</keyword>
<feature type="compositionally biased region" description="Low complexity" evidence="7">
    <location>
        <begin position="735"/>
        <end position="745"/>
    </location>
</feature>
<dbReference type="InterPro" id="IPR049914">
    <property type="entry name" value="PHD1-3/5-6"/>
</dbReference>
<feature type="compositionally biased region" description="Polar residues" evidence="7">
    <location>
        <begin position="856"/>
        <end position="874"/>
    </location>
</feature>
<dbReference type="InterPro" id="IPR019787">
    <property type="entry name" value="Znf_PHD-finger"/>
</dbReference>
<dbReference type="InterPro" id="IPR013083">
    <property type="entry name" value="Znf_RING/FYVE/PHD"/>
</dbReference>
<dbReference type="SUPFAM" id="SSF57903">
    <property type="entry name" value="FYVE/PHD zinc finger"/>
    <property type="match status" value="1"/>
</dbReference>
<dbReference type="PANTHER" id="PTHR33304:SF9">
    <property type="entry name" value="RING_FYVE_PHD ZINC FINGER SUPERFAMILY PROTEIN"/>
    <property type="match status" value="1"/>
</dbReference>
<feature type="region of interest" description="Disordered" evidence="7">
    <location>
        <begin position="597"/>
        <end position="619"/>
    </location>
</feature>
<feature type="compositionally biased region" description="Polar residues" evidence="7">
    <location>
        <begin position="758"/>
        <end position="784"/>
    </location>
</feature>
<feature type="region of interest" description="Disordered" evidence="7">
    <location>
        <begin position="493"/>
        <end position="545"/>
    </location>
</feature>
<feature type="region of interest" description="Disordered" evidence="7">
    <location>
        <begin position="699"/>
        <end position="799"/>
    </location>
</feature>
<reference evidence="10" key="1">
    <citation type="submission" date="2025-08" db="UniProtKB">
        <authorList>
            <consortium name="RefSeq"/>
        </authorList>
    </citation>
    <scope>IDENTIFICATION</scope>
    <source>
        <tissue evidence="10">Young leaves</tissue>
    </source>
</reference>
<proteinExistence type="predicted"/>
<feature type="region of interest" description="Disordered" evidence="7">
    <location>
        <begin position="378"/>
        <end position="432"/>
    </location>
</feature>
<feature type="compositionally biased region" description="Basic and acidic residues" evidence="7">
    <location>
        <begin position="747"/>
        <end position="757"/>
    </location>
</feature>
<sequence length="1637" mass="180086">MRGGKLDSYHQLLPIVLVMAAKRKERAFDVLYDDVEPVFESEACNRFQFWITPDLRQSCRTRGSIEKADNEIQRHMVSPQSSKNFTNCFMNQPVHMRGESGTCNVCSAPCSSCMHLQRAHTVSKTEEFSDETSHVNSTSQYSANGADAISSVKSRACASSLLSVNSGHDSFSENADSTATIRSSNWDDTSIDIDMRKQLYSGIVAEGHIASESSVQTVLEKHESTGAEGHDDNTSCISGSSNANMAVVSHQKIMDNKKLSHGSASVGSLCREGSDKVVFSSKLAFSEIPASKEVHNRSTDERALHSLSPSGKPLSEMGFEQNPSTCVKEEPLESSMVHNDSLTREAVSVPPHGEKSVTNTCNKVCDDSKVPSQILLKSEKEIHDDRSEPPDGDVKNQYEDEQDENFKDLSGKSDVKEPYLQSASGSESDESDIVEHDVKVCDICGDAGREDLLAICSRCTDGAEHTYCMRERLDKVPEGDWLCEECKSAEEKEIQKQDVEGNGNLSYKRKDEGRRTNVISPSTQVSDAEGKRVSRDSSSMRNFGKKNVENVDVSVAAKRQVLETNKGSTKASSPGRSIGLSRDFSSKSLDKGKLTFSQPKSLGDQCSSDLSEMARSPSVGSRLQTLKGSLLKSNSFNTLNSKPKVKLVDEFIPQKPRGAREHTFLEVKEGPARALGKSQSFKTPNSGRVVMGESKVKMLPSKFPHGQDPKGIKQVKDRSILERKNPPKVDRSWISSVTTSSVSTSKVDQKLSLRDETNLSSVSNNRDQKVMQSDGVSSTPSKLRSSLVHKGVDNPLSPVRALSTNGICSSSVDQKINHVSPKEEPLSSSLTVERPSYSDNGRSREMIGQDEKNRESSANLSKPTVATSPKSGQCQKCKGTEHATDSCISGSPYVADNNTSSSREETCEENKLKAAIQAALLRRPEIYKRRKFSDQSDEVSSSSTVSNSDIVHQDQFPFSNKLKNEISAERAYEGKATVTSSATSFHRQPAASISKPPVVLNLEAPVPSKLEDTVSTTIPGEKVRMKELLGRGSTTSLLLKMSVIPEYEYIWQGGFELHRGGKLPDFCDGIQAHLSTCASPKVIEVANRLPHNISLKEVPRLSTWPSQFHDCGVKEDNIALYFFASDIHSYERNYRNVLDHMIKNDLALKGNLDGVELLIFPSNQLPENSQHWNMLFFLWGVFRGKKVNCSDALKTSNIHSTEAVPLDKNFPDTTATKTDDVCLAKYVDEEIFACNSPKSGKASSLACQTSGATRADGHKCETSVHQAQLNSLDNSGHQVDQFVVPKASPLLSTSMEFCQGSASSAPMKESGRSESIQGEQFEPSIQVKEIVGVNDTKNVKLDFGAAEDMPTLIKTIDDVKKTSTGEKILDRLVCEGEKVTLQTVEGNSDSEGLLKRDLNTEGIHCLDSHHRKRQHIEIFESRAPVSSGASQCTSWDEVDCIILDEEHVSKKTKTGFGNSYDNSCSSGGIISQTDAYVSPRNDIGPMFLFQKKGVDKVCDMNVIPEDFETAEKHFFPVESHQIEDHHLDLPSKSEDRYQDAVPNLELALGAETKLQKKSMIPFFMDLVDEKHNHCESSEKMIDGDEEEDDSASLTLSLSFPFPEKQQSTKTVSKSEQLLPDRRHVNTSLILFGGLSEK</sequence>
<feature type="compositionally biased region" description="Polar residues" evidence="7">
    <location>
        <begin position="564"/>
        <end position="575"/>
    </location>
</feature>
<evidence type="ECO:0000256" key="7">
    <source>
        <dbReference type="SAM" id="MobiDB-lite"/>
    </source>
</evidence>
<dbReference type="Pfam" id="PF23121">
    <property type="entry name" value="SPOC_AIPP2"/>
    <property type="match status" value="1"/>
</dbReference>
<dbReference type="GeneID" id="111451043"/>
<dbReference type="InterPro" id="IPR001965">
    <property type="entry name" value="Znf_PHD"/>
</dbReference>
<feature type="domain" description="PHD-type" evidence="8">
    <location>
        <begin position="438"/>
        <end position="489"/>
    </location>
</feature>
<feature type="compositionally biased region" description="Basic and acidic residues" evidence="7">
    <location>
        <begin position="841"/>
        <end position="855"/>
    </location>
</feature>
<keyword evidence="4" id="KW-0805">Transcription regulation</keyword>
<feature type="region of interest" description="Disordered" evidence="7">
    <location>
        <begin position="564"/>
        <end position="584"/>
    </location>
</feature>
<dbReference type="InterPro" id="IPR056280">
    <property type="entry name" value="AIPP2-like_SPOC"/>
</dbReference>
<evidence type="ECO:0000256" key="6">
    <source>
        <dbReference type="PROSITE-ProRule" id="PRU00146"/>
    </source>
</evidence>
<accession>A0A6J1G5J3</accession>
<dbReference type="SMART" id="SM00249">
    <property type="entry name" value="PHD"/>
    <property type="match status" value="1"/>
</dbReference>
<evidence type="ECO:0000256" key="3">
    <source>
        <dbReference type="ARBA" id="ARBA00022833"/>
    </source>
</evidence>
<dbReference type="Gene3D" id="3.30.40.10">
    <property type="entry name" value="Zinc/RING finger domain, C3HC4 (zinc finger)"/>
    <property type="match status" value="1"/>
</dbReference>
<dbReference type="InterPro" id="IPR011011">
    <property type="entry name" value="Znf_FYVE_PHD"/>
</dbReference>
<dbReference type="GO" id="GO:0034244">
    <property type="term" value="P:negative regulation of transcription elongation by RNA polymerase II"/>
    <property type="evidence" value="ECO:0007669"/>
    <property type="project" value="InterPro"/>
</dbReference>
<evidence type="ECO:0000256" key="1">
    <source>
        <dbReference type="ARBA" id="ARBA00022723"/>
    </source>
</evidence>
<feature type="compositionally biased region" description="Basic and acidic residues" evidence="7">
    <location>
        <begin position="705"/>
        <end position="731"/>
    </location>
</feature>
<evidence type="ECO:0000259" key="8">
    <source>
        <dbReference type="PROSITE" id="PS50016"/>
    </source>
</evidence>
<protein>
    <submittedName>
        <fullName evidence="10">Uncharacterized protein LOC111451043 isoform X1</fullName>
    </submittedName>
</protein>
<dbReference type="RefSeq" id="XP_022947048.1">
    <property type="nucleotide sequence ID" value="XM_023091280.1"/>
</dbReference>
<keyword evidence="9" id="KW-1185">Reference proteome</keyword>
<organism evidence="9 10">
    <name type="scientific">Cucurbita moschata</name>
    <name type="common">Winter crookneck squash</name>
    <name type="synonym">Cucurbita pepo var. moschata</name>
    <dbReference type="NCBI Taxonomy" id="3662"/>
    <lineage>
        <taxon>Eukaryota</taxon>
        <taxon>Viridiplantae</taxon>
        <taxon>Streptophyta</taxon>
        <taxon>Embryophyta</taxon>
        <taxon>Tracheophyta</taxon>
        <taxon>Spermatophyta</taxon>
        <taxon>Magnoliopsida</taxon>
        <taxon>eudicotyledons</taxon>
        <taxon>Gunneridae</taxon>
        <taxon>Pentapetalae</taxon>
        <taxon>rosids</taxon>
        <taxon>fabids</taxon>
        <taxon>Cucurbitales</taxon>
        <taxon>Cucurbitaceae</taxon>
        <taxon>Cucurbiteae</taxon>
        <taxon>Cucurbita</taxon>
    </lineage>
</organism>
<dbReference type="GO" id="GO:0140566">
    <property type="term" value="F:histone reader activity"/>
    <property type="evidence" value="ECO:0007669"/>
    <property type="project" value="InterPro"/>
</dbReference>
<feature type="region of interest" description="Disordered" evidence="7">
    <location>
        <begin position="814"/>
        <end position="884"/>
    </location>
</feature>